<keyword evidence="3" id="KW-1185">Reference proteome</keyword>
<keyword evidence="1" id="KW-1133">Transmembrane helix</keyword>
<dbReference type="GeneID" id="79267705"/>
<dbReference type="AlphaFoldDB" id="A0ABD5ZRC8"/>
<sequence length="273" mass="28581">MSRESRYLPVARRDLAEARRSRLFWGAFGLLFLLVVPSFWSMVTGLHAVENAAPAAVRAVGRIPGYLSTYLFLLVAALGYAAVASERESGGVRLLLSLSATRRDVLAGKLLARSVLLALVVGALLMLLGGLVAFGRGSLPVAGFGAVSVWVVVYALCWTAFATGLSAAFASQYRALAAVAGTYIVLAWNAPVWKAVLEPGLRAALPPDLHGYVPALNPTISLGFVAEWLLAALTPATSETGLGPTMISAGVVLFVAIVGPLVGYRLFQGADLG</sequence>
<dbReference type="EMBL" id="JBHTAP010000001">
    <property type="protein sequence ID" value="MFC7236003.1"/>
    <property type="molecule type" value="Genomic_DNA"/>
</dbReference>
<feature type="transmembrane region" description="Helical" evidence="1">
    <location>
        <begin position="63"/>
        <end position="83"/>
    </location>
</feature>
<comment type="caution">
    <text evidence="2">The sequence shown here is derived from an EMBL/GenBank/DDBJ whole genome shotgun (WGS) entry which is preliminary data.</text>
</comment>
<reference evidence="2 3" key="1">
    <citation type="journal article" date="2019" name="Int. J. Syst. Evol. Microbiol.">
        <title>The Global Catalogue of Microorganisms (GCM) 10K type strain sequencing project: providing services to taxonomists for standard genome sequencing and annotation.</title>
        <authorList>
            <consortium name="The Broad Institute Genomics Platform"/>
            <consortium name="The Broad Institute Genome Sequencing Center for Infectious Disease"/>
            <person name="Wu L."/>
            <person name="Ma J."/>
        </authorList>
    </citation>
    <scope>NUCLEOTIDE SEQUENCE [LARGE SCALE GENOMIC DNA]</scope>
    <source>
        <strain evidence="2 3">DT85</strain>
    </source>
</reference>
<feature type="transmembrane region" description="Helical" evidence="1">
    <location>
        <begin position="110"/>
        <end position="135"/>
    </location>
</feature>
<dbReference type="RefSeq" id="WP_276234148.1">
    <property type="nucleotide sequence ID" value="NZ_CP119802.1"/>
</dbReference>
<dbReference type="PANTHER" id="PTHR43471">
    <property type="entry name" value="ABC TRANSPORTER PERMEASE"/>
    <property type="match status" value="1"/>
</dbReference>
<name>A0ABD5ZRC8_9EURY</name>
<gene>
    <name evidence="2" type="ORF">ACFQJ4_11810</name>
</gene>
<feature type="transmembrane region" description="Helical" evidence="1">
    <location>
        <begin position="245"/>
        <end position="267"/>
    </location>
</feature>
<keyword evidence="1" id="KW-0472">Membrane</keyword>
<proteinExistence type="predicted"/>
<accession>A0ABD5ZRC8</accession>
<feature type="transmembrane region" description="Helical" evidence="1">
    <location>
        <begin position="21"/>
        <end position="43"/>
    </location>
</feature>
<feature type="transmembrane region" description="Helical" evidence="1">
    <location>
        <begin position="173"/>
        <end position="191"/>
    </location>
</feature>
<keyword evidence="1" id="KW-0812">Transmembrane</keyword>
<protein>
    <submittedName>
        <fullName evidence="2">ABC transporter permease</fullName>
    </submittedName>
</protein>
<evidence type="ECO:0000313" key="3">
    <source>
        <dbReference type="Proteomes" id="UP001596398"/>
    </source>
</evidence>
<feature type="transmembrane region" description="Helical" evidence="1">
    <location>
        <begin position="141"/>
        <end position="161"/>
    </location>
</feature>
<dbReference type="Proteomes" id="UP001596398">
    <property type="component" value="Unassembled WGS sequence"/>
</dbReference>
<feature type="transmembrane region" description="Helical" evidence="1">
    <location>
        <begin position="211"/>
        <end position="233"/>
    </location>
</feature>
<dbReference type="GO" id="GO:0005886">
    <property type="term" value="C:plasma membrane"/>
    <property type="evidence" value="ECO:0007669"/>
    <property type="project" value="UniProtKB-SubCell"/>
</dbReference>
<evidence type="ECO:0000256" key="1">
    <source>
        <dbReference type="SAM" id="Phobius"/>
    </source>
</evidence>
<dbReference type="PANTHER" id="PTHR43471:SF1">
    <property type="entry name" value="ABC TRANSPORTER PERMEASE PROTEIN NOSY-RELATED"/>
    <property type="match status" value="1"/>
</dbReference>
<organism evidence="2 3">
    <name type="scientific">Halosegnis marinus</name>
    <dbReference type="NCBI Taxonomy" id="3034023"/>
    <lineage>
        <taxon>Archaea</taxon>
        <taxon>Methanobacteriati</taxon>
        <taxon>Methanobacteriota</taxon>
        <taxon>Stenosarchaea group</taxon>
        <taxon>Halobacteria</taxon>
        <taxon>Halobacteriales</taxon>
        <taxon>Natronomonadaceae</taxon>
        <taxon>Halosegnis</taxon>
    </lineage>
</organism>
<evidence type="ECO:0000313" key="2">
    <source>
        <dbReference type="EMBL" id="MFC7236003.1"/>
    </source>
</evidence>
<dbReference type="Pfam" id="PF12679">
    <property type="entry name" value="ABC2_membrane_2"/>
    <property type="match status" value="1"/>
</dbReference>